<comment type="caution">
    <text evidence="2">The sequence shown here is derived from an EMBL/GenBank/DDBJ whole genome shotgun (WGS) entry which is preliminary data.</text>
</comment>
<name>A0A836BDA6_9CHLO</name>
<feature type="compositionally biased region" description="Gly residues" evidence="1">
    <location>
        <begin position="93"/>
        <end position="106"/>
    </location>
</feature>
<organism evidence="2 3">
    <name type="scientific">Chlamydomonas schloesseri</name>
    <dbReference type="NCBI Taxonomy" id="2026947"/>
    <lineage>
        <taxon>Eukaryota</taxon>
        <taxon>Viridiplantae</taxon>
        <taxon>Chlorophyta</taxon>
        <taxon>core chlorophytes</taxon>
        <taxon>Chlorophyceae</taxon>
        <taxon>CS clade</taxon>
        <taxon>Chlamydomonadales</taxon>
        <taxon>Chlamydomonadaceae</taxon>
        <taxon>Chlamydomonas</taxon>
    </lineage>
</organism>
<sequence>MPSHSEPLPIIRTHGSFVGAPEEPGNGEAGMLEPAAAAAPDCGTRTAFMSAILHSSRLMMDDAHRALEQPMSTSFPDASQRPPSYCSSRSSSGDGGTSSAGLGADGTGAAAGEASAADASSSTAPPSSVHRYGSLMMNSAGWRLAYGIDLHDALLLDRLTPRRTSARQPQQQPQQRTSRASTPELSGASFAAALRAAISAASAARAGSVAVPVLPAALEALGPLGGVQAAPVQQPASPAVTTTQAGYALGTPPRLSPC</sequence>
<evidence type="ECO:0000313" key="3">
    <source>
        <dbReference type="Proteomes" id="UP000613740"/>
    </source>
</evidence>
<feature type="compositionally biased region" description="Low complexity" evidence="1">
    <location>
        <begin position="107"/>
        <end position="128"/>
    </location>
</feature>
<feature type="region of interest" description="Disordered" evidence="1">
    <location>
        <begin position="163"/>
        <end position="184"/>
    </location>
</feature>
<feature type="compositionally biased region" description="Low complexity" evidence="1">
    <location>
        <begin position="19"/>
        <end position="31"/>
    </location>
</feature>
<proteinExistence type="predicted"/>
<accession>A0A836BDA6</accession>
<dbReference type="EMBL" id="JAEHOD010000001">
    <property type="protein sequence ID" value="KAG2454569.1"/>
    <property type="molecule type" value="Genomic_DNA"/>
</dbReference>
<keyword evidence="3" id="KW-1185">Reference proteome</keyword>
<reference evidence="2" key="1">
    <citation type="journal article" date="2020" name="bioRxiv">
        <title>Comparative genomics of Chlamydomonas.</title>
        <authorList>
            <person name="Craig R.J."/>
            <person name="Hasan A.R."/>
            <person name="Ness R.W."/>
            <person name="Keightley P.D."/>
        </authorList>
    </citation>
    <scope>NUCLEOTIDE SEQUENCE</scope>
    <source>
        <strain evidence="2">CCAP 11/173</strain>
    </source>
</reference>
<feature type="region of interest" description="Disordered" evidence="1">
    <location>
        <begin position="1"/>
        <end position="31"/>
    </location>
</feature>
<feature type="compositionally biased region" description="Polar residues" evidence="1">
    <location>
        <begin position="72"/>
        <end position="86"/>
    </location>
</feature>
<evidence type="ECO:0000256" key="1">
    <source>
        <dbReference type="SAM" id="MobiDB-lite"/>
    </source>
</evidence>
<dbReference type="Proteomes" id="UP000613740">
    <property type="component" value="Unassembled WGS sequence"/>
</dbReference>
<evidence type="ECO:0000313" key="2">
    <source>
        <dbReference type="EMBL" id="KAG2454569.1"/>
    </source>
</evidence>
<feature type="region of interest" description="Disordered" evidence="1">
    <location>
        <begin position="72"/>
        <end position="128"/>
    </location>
</feature>
<gene>
    <name evidence="2" type="ORF">HYH02_000414</name>
</gene>
<dbReference type="AlphaFoldDB" id="A0A836BDA6"/>
<protein>
    <submittedName>
        <fullName evidence="2">Uncharacterized protein</fullName>
    </submittedName>
</protein>